<proteinExistence type="predicted"/>
<accession>A0AC35TY37</accession>
<sequence length="97" mass="11053">MWEFFDYTGDLMIFELEDEVPISNHASLSFLHKMNYDGLLLDTGRNRYAIFGTLSASSVCQNKHENMEELGGIGKNDYLSVDCYKGEIEDFLLAAED</sequence>
<dbReference type="Proteomes" id="UP000095286">
    <property type="component" value="Unplaced"/>
</dbReference>
<dbReference type="WBParaSite" id="RSKR_0000548733.1">
    <property type="protein sequence ID" value="RSKR_0000548733.1"/>
    <property type="gene ID" value="RSKR_0000548733"/>
</dbReference>
<evidence type="ECO:0000313" key="2">
    <source>
        <dbReference type="WBParaSite" id="RSKR_0000548733.1"/>
    </source>
</evidence>
<evidence type="ECO:0000313" key="1">
    <source>
        <dbReference type="Proteomes" id="UP000095286"/>
    </source>
</evidence>
<protein>
    <submittedName>
        <fullName evidence="2">LAM_G_DOMAIN domain-containing protein</fullName>
    </submittedName>
</protein>
<organism evidence="1 2">
    <name type="scientific">Rhabditophanes sp. KR3021</name>
    <dbReference type="NCBI Taxonomy" id="114890"/>
    <lineage>
        <taxon>Eukaryota</taxon>
        <taxon>Metazoa</taxon>
        <taxon>Ecdysozoa</taxon>
        <taxon>Nematoda</taxon>
        <taxon>Chromadorea</taxon>
        <taxon>Rhabditida</taxon>
        <taxon>Tylenchina</taxon>
        <taxon>Panagrolaimomorpha</taxon>
        <taxon>Strongyloidoidea</taxon>
        <taxon>Alloionematidae</taxon>
        <taxon>Rhabditophanes</taxon>
    </lineage>
</organism>
<reference evidence="2" key="1">
    <citation type="submission" date="2016-11" db="UniProtKB">
        <authorList>
            <consortium name="WormBaseParasite"/>
        </authorList>
    </citation>
    <scope>IDENTIFICATION</scope>
    <source>
        <strain evidence="2">KR3021</strain>
    </source>
</reference>
<name>A0AC35TY37_9BILA</name>